<feature type="transmembrane region" description="Helical" evidence="1">
    <location>
        <begin position="124"/>
        <end position="141"/>
    </location>
</feature>
<evidence type="ECO:0000313" key="3">
    <source>
        <dbReference type="Proteomes" id="UP001596512"/>
    </source>
</evidence>
<organism evidence="2 3">
    <name type="scientific">Actinokineospora soli</name>
    <dbReference type="NCBI Taxonomy" id="1048753"/>
    <lineage>
        <taxon>Bacteria</taxon>
        <taxon>Bacillati</taxon>
        <taxon>Actinomycetota</taxon>
        <taxon>Actinomycetes</taxon>
        <taxon>Pseudonocardiales</taxon>
        <taxon>Pseudonocardiaceae</taxon>
        <taxon>Actinokineospora</taxon>
    </lineage>
</organism>
<feature type="transmembrane region" description="Helical" evidence="1">
    <location>
        <begin position="20"/>
        <end position="39"/>
    </location>
</feature>
<feature type="transmembrane region" description="Helical" evidence="1">
    <location>
        <begin position="65"/>
        <end position="87"/>
    </location>
</feature>
<keyword evidence="1" id="KW-0812">Transmembrane</keyword>
<keyword evidence="1" id="KW-0472">Membrane</keyword>
<feature type="transmembrane region" description="Helical" evidence="1">
    <location>
        <begin position="99"/>
        <end position="118"/>
    </location>
</feature>
<keyword evidence="1" id="KW-1133">Transmembrane helix</keyword>
<dbReference type="EMBL" id="JBHTEY010000004">
    <property type="protein sequence ID" value="MFC7613747.1"/>
    <property type="molecule type" value="Genomic_DNA"/>
</dbReference>
<dbReference type="Proteomes" id="UP001596512">
    <property type="component" value="Unassembled WGS sequence"/>
</dbReference>
<sequence length="199" mass="19787">MLFLGFAGVERLSGARAGRVLAVIGGAAVALAVVVFAVLHQLGGPRAAVSPAPLRDALAAADGTALRPLLVLGLAALAVLAVRPLLADAVRVAGEMPELPGRVAVPVVAAAGAVALLLPPAFAVALAATLLLAYYAMVNFAARTLGRGERTSWVRTGCCGLALCVVLSVNVSVPALLVGTGVLAVGLLGCWASSARDGR</sequence>
<reference evidence="3" key="1">
    <citation type="journal article" date="2019" name="Int. J. Syst. Evol. Microbiol.">
        <title>The Global Catalogue of Microorganisms (GCM) 10K type strain sequencing project: providing services to taxonomists for standard genome sequencing and annotation.</title>
        <authorList>
            <consortium name="The Broad Institute Genomics Platform"/>
            <consortium name="The Broad Institute Genome Sequencing Center for Infectious Disease"/>
            <person name="Wu L."/>
            <person name="Ma J."/>
        </authorList>
    </citation>
    <scope>NUCLEOTIDE SEQUENCE [LARGE SCALE GENOMIC DNA]</scope>
    <source>
        <strain evidence="3">JCM 17695</strain>
    </source>
</reference>
<protein>
    <submittedName>
        <fullName evidence="2">Uncharacterized protein</fullName>
    </submittedName>
</protein>
<proteinExistence type="predicted"/>
<keyword evidence="3" id="KW-1185">Reference proteome</keyword>
<name>A0ABW2TJ10_9PSEU</name>
<comment type="caution">
    <text evidence="2">The sequence shown here is derived from an EMBL/GenBank/DDBJ whole genome shotgun (WGS) entry which is preliminary data.</text>
</comment>
<accession>A0ABW2TJ10</accession>
<evidence type="ECO:0000313" key="2">
    <source>
        <dbReference type="EMBL" id="MFC7613747.1"/>
    </source>
</evidence>
<gene>
    <name evidence="2" type="ORF">ACFQV2_09345</name>
</gene>
<evidence type="ECO:0000256" key="1">
    <source>
        <dbReference type="SAM" id="Phobius"/>
    </source>
</evidence>